<sequence>MIFQVLVREWRLGSEFEVDWTRIGRMARF</sequence>
<proteinExistence type="predicted"/>
<protein>
    <submittedName>
        <fullName evidence="1">Uncharacterized protein</fullName>
    </submittedName>
</protein>
<evidence type="ECO:0000313" key="2">
    <source>
        <dbReference type="Proteomes" id="UP001154282"/>
    </source>
</evidence>
<dbReference type="EMBL" id="CAMGYJ010000006">
    <property type="protein sequence ID" value="CAI0429254.1"/>
    <property type="molecule type" value="Genomic_DNA"/>
</dbReference>
<gene>
    <name evidence="1" type="ORF">LITE_LOCUS22041</name>
</gene>
<name>A0AAV0L7D8_9ROSI</name>
<dbReference type="AlphaFoldDB" id="A0AAV0L7D8"/>
<comment type="caution">
    <text evidence="1">The sequence shown here is derived from an EMBL/GenBank/DDBJ whole genome shotgun (WGS) entry which is preliminary data.</text>
</comment>
<evidence type="ECO:0000313" key="1">
    <source>
        <dbReference type="EMBL" id="CAI0429254.1"/>
    </source>
</evidence>
<keyword evidence="2" id="KW-1185">Reference proteome</keyword>
<organism evidence="1 2">
    <name type="scientific">Linum tenue</name>
    <dbReference type="NCBI Taxonomy" id="586396"/>
    <lineage>
        <taxon>Eukaryota</taxon>
        <taxon>Viridiplantae</taxon>
        <taxon>Streptophyta</taxon>
        <taxon>Embryophyta</taxon>
        <taxon>Tracheophyta</taxon>
        <taxon>Spermatophyta</taxon>
        <taxon>Magnoliopsida</taxon>
        <taxon>eudicotyledons</taxon>
        <taxon>Gunneridae</taxon>
        <taxon>Pentapetalae</taxon>
        <taxon>rosids</taxon>
        <taxon>fabids</taxon>
        <taxon>Malpighiales</taxon>
        <taxon>Linaceae</taxon>
        <taxon>Linum</taxon>
    </lineage>
</organism>
<reference evidence="1" key="1">
    <citation type="submission" date="2022-08" db="EMBL/GenBank/DDBJ databases">
        <authorList>
            <person name="Gutierrez-Valencia J."/>
        </authorList>
    </citation>
    <scope>NUCLEOTIDE SEQUENCE</scope>
</reference>
<dbReference type="Proteomes" id="UP001154282">
    <property type="component" value="Unassembled WGS sequence"/>
</dbReference>
<accession>A0AAV0L7D8</accession>